<dbReference type="AlphaFoldDB" id="A0A2U2J702"/>
<keyword evidence="2" id="KW-1185">Reference proteome</keyword>
<evidence type="ECO:0000313" key="2">
    <source>
        <dbReference type="Proteomes" id="UP000245670"/>
    </source>
</evidence>
<protein>
    <submittedName>
        <fullName evidence="1">Uncharacterized protein</fullName>
    </submittedName>
</protein>
<name>A0A2U2J702_9FLAO</name>
<reference evidence="1 2" key="1">
    <citation type="submission" date="2018-05" db="EMBL/GenBank/DDBJ databases">
        <title>Polaribacter aquimarinus sp. nov., isolated from sediment in a sediment of sea.</title>
        <authorList>
            <person name="Lu D."/>
        </authorList>
    </citation>
    <scope>NUCLEOTIDE SEQUENCE [LARGE SCALE GENOMIC DNA]</scope>
    <source>
        <strain evidence="1 2">ZY113</strain>
    </source>
</reference>
<comment type="caution">
    <text evidence="1">The sequence shown here is derived from an EMBL/GenBank/DDBJ whole genome shotgun (WGS) entry which is preliminary data.</text>
</comment>
<proteinExistence type="predicted"/>
<sequence>MKYLHTSTEIERGILTSSYKKEIKNQSKIEKFKSLSKMKSMIFNHQERFESQAGTILRVSFFMLAIIFMVA</sequence>
<dbReference type="RefSeq" id="WP_109405927.1">
    <property type="nucleotide sequence ID" value="NZ_QFFG01000007.1"/>
</dbReference>
<evidence type="ECO:0000313" key="1">
    <source>
        <dbReference type="EMBL" id="PWG04110.1"/>
    </source>
</evidence>
<organism evidence="1 2">
    <name type="scientific">Polaribacter aquimarinus</name>
    <dbReference type="NCBI Taxonomy" id="2100726"/>
    <lineage>
        <taxon>Bacteria</taxon>
        <taxon>Pseudomonadati</taxon>
        <taxon>Bacteroidota</taxon>
        <taxon>Flavobacteriia</taxon>
        <taxon>Flavobacteriales</taxon>
        <taxon>Flavobacteriaceae</taxon>
    </lineage>
</organism>
<gene>
    <name evidence="1" type="ORF">DIS07_14170</name>
</gene>
<dbReference type="OrthoDB" id="1202973at2"/>
<dbReference type="Proteomes" id="UP000245670">
    <property type="component" value="Unassembled WGS sequence"/>
</dbReference>
<dbReference type="EMBL" id="QFFG01000007">
    <property type="protein sequence ID" value="PWG04110.1"/>
    <property type="molecule type" value="Genomic_DNA"/>
</dbReference>
<accession>A0A2U2J702</accession>